<gene>
    <name evidence="4" type="ORF">BIW11_08963</name>
</gene>
<dbReference type="GO" id="GO:0033897">
    <property type="term" value="F:ribonuclease T2 activity"/>
    <property type="evidence" value="ECO:0007669"/>
    <property type="project" value="InterPro"/>
</dbReference>
<evidence type="ECO:0000256" key="3">
    <source>
        <dbReference type="SAM" id="MobiDB-lite"/>
    </source>
</evidence>
<comment type="similarity">
    <text evidence="1 2">Belongs to the RNase T2 family.</text>
</comment>
<evidence type="ECO:0000313" key="4">
    <source>
        <dbReference type="EMBL" id="OQR74590.1"/>
    </source>
</evidence>
<dbReference type="InterPro" id="IPR036430">
    <property type="entry name" value="RNase_T2-like_sf"/>
</dbReference>
<reference evidence="4 5" key="1">
    <citation type="journal article" date="2017" name="Gigascience">
        <title>Draft genome of the honey bee ectoparasitic mite, Tropilaelaps mercedesae, is shaped by the parasitic life history.</title>
        <authorList>
            <person name="Dong X."/>
            <person name="Armstrong S.D."/>
            <person name="Xia D."/>
            <person name="Makepeace B.L."/>
            <person name="Darby A.C."/>
            <person name="Kadowaki T."/>
        </authorList>
    </citation>
    <scope>NUCLEOTIDE SEQUENCE [LARGE SCALE GENOMIC DNA]</scope>
    <source>
        <strain evidence="4">Wuxi-XJTLU</strain>
    </source>
</reference>
<feature type="region of interest" description="Disordered" evidence="3">
    <location>
        <begin position="217"/>
        <end position="239"/>
    </location>
</feature>
<organism evidence="4 5">
    <name type="scientific">Tropilaelaps mercedesae</name>
    <dbReference type="NCBI Taxonomy" id="418985"/>
    <lineage>
        <taxon>Eukaryota</taxon>
        <taxon>Metazoa</taxon>
        <taxon>Ecdysozoa</taxon>
        <taxon>Arthropoda</taxon>
        <taxon>Chelicerata</taxon>
        <taxon>Arachnida</taxon>
        <taxon>Acari</taxon>
        <taxon>Parasitiformes</taxon>
        <taxon>Mesostigmata</taxon>
        <taxon>Gamasina</taxon>
        <taxon>Dermanyssoidea</taxon>
        <taxon>Laelapidae</taxon>
        <taxon>Tropilaelaps</taxon>
    </lineage>
</organism>
<dbReference type="EMBL" id="MNPL01007732">
    <property type="protein sequence ID" value="OQR74590.1"/>
    <property type="molecule type" value="Genomic_DNA"/>
</dbReference>
<dbReference type="AlphaFoldDB" id="A0A1V9XM57"/>
<evidence type="ECO:0000313" key="5">
    <source>
        <dbReference type="Proteomes" id="UP000192247"/>
    </source>
</evidence>
<feature type="compositionally biased region" description="Pro residues" evidence="3">
    <location>
        <begin position="222"/>
        <end position="232"/>
    </location>
</feature>
<keyword evidence="5" id="KW-1185">Reference proteome</keyword>
<name>A0A1V9XM57_9ACAR</name>
<evidence type="ECO:0000256" key="1">
    <source>
        <dbReference type="ARBA" id="ARBA00007469"/>
    </source>
</evidence>
<protein>
    <submittedName>
        <fullName evidence="4">Uncharacterized protein</fullName>
    </submittedName>
</protein>
<evidence type="ECO:0000256" key="2">
    <source>
        <dbReference type="RuleBase" id="RU004328"/>
    </source>
</evidence>
<dbReference type="Gene3D" id="3.90.730.10">
    <property type="entry name" value="Ribonuclease T2-like"/>
    <property type="match status" value="1"/>
</dbReference>
<dbReference type="GO" id="GO:0003723">
    <property type="term" value="F:RNA binding"/>
    <property type="evidence" value="ECO:0007669"/>
    <property type="project" value="InterPro"/>
</dbReference>
<sequence length="278" mass="31776">MQSAVQLSLFHTEQHDLLQSTNMRSIPILSALTNALFLSAVDTSHSYQLYDTIWLRLNGWPEPRSLRELECYQVGQLVSMMLSGFGPMKGTTYDYNVTFDASNVTNIHTDPRRVWPNYNGTNEMSWVQGPCKYRRCAIWPKVRIRNAPEHANNTALPFYENHNVFKWLADKQIMSGNKKTIARKNVERVILKGCAGNYQRSRLRETNDEDIRREVGLYFDQKPPPPPPPPPRSRCEPPKVTCSTQTVQYLGKLTKPKSSPCGLSMMAVIIIALLMSRD</sequence>
<dbReference type="InterPro" id="IPR001568">
    <property type="entry name" value="RNase_T2-like"/>
</dbReference>
<accession>A0A1V9XM57</accession>
<dbReference type="Pfam" id="PF00445">
    <property type="entry name" value="Ribonuclease_T2"/>
    <property type="match status" value="1"/>
</dbReference>
<dbReference type="Proteomes" id="UP000192247">
    <property type="component" value="Unassembled WGS sequence"/>
</dbReference>
<dbReference type="InParanoid" id="A0A1V9XM57"/>
<comment type="caution">
    <text evidence="4">The sequence shown here is derived from an EMBL/GenBank/DDBJ whole genome shotgun (WGS) entry which is preliminary data.</text>
</comment>
<proteinExistence type="inferred from homology"/>